<name>A0A928YRI3_9SPHI</name>
<keyword evidence="5" id="KW-0998">Cell outer membrane</keyword>
<accession>A0A928YRI3</accession>
<gene>
    <name evidence="8" type="ORF">C4F49_16785</name>
</gene>
<comment type="similarity">
    <text evidence="2">Belongs to the SusD family.</text>
</comment>
<evidence type="ECO:0000313" key="9">
    <source>
        <dbReference type="Proteomes" id="UP000616201"/>
    </source>
</evidence>
<dbReference type="InterPro" id="IPR033985">
    <property type="entry name" value="SusD-like_N"/>
</dbReference>
<evidence type="ECO:0000256" key="4">
    <source>
        <dbReference type="ARBA" id="ARBA00023136"/>
    </source>
</evidence>
<dbReference type="InterPro" id="IPR011990">
    <property type="entry name" value="TPR-like_helical_dom_sf"/>
</dbReference>
<sequence>MKFINLTGVILIGLAVLTYSCKSDLETEPIELQTLEEIFNVKDSVGANAERFLADSYRFLPSTGNRVGGDFLDAATDDAVSSNPTNTSVQQLALGTYSSDSYHDNFWTSGYEGIRRTSIFIQNIDRVPLKGRLANGTPFNRVWKAEARFVRAMLYFELVKRHGGVPLLYDKVYQLNDDINLPRNKFEECIDFIVSECDLVKDSLHVDPISLTLFGRPTKAAALALKSRVLLYAASPLFNGGNIDGQNPLTGYAAMDATRWQSAENAAKAIMDLELFALEPDFRNVFISRNNERIFSKQGGNNTSYENNNGPIGYSSALNNGRTSPTQELVDAFGMENGLPITDPNSGYDENNPYLGRDKRFYATIFYSGAMWLNRPVQTYEGGADKPGGSRQQTKTGYYLRKFMGNFETASNYSNTNHDHILFRYAETLLNFAEARNERLTVPDLAVYQAIERIRERAGLNPYSLPLGLTKIQMRDIIQNERRKELAFEEHRFYDVRRWKLAEEEFNKELHAAIIYQAGTGVIRQTAVVYKMNFENRMYLAPIPFSEVVKNPNMVQNPGW</sequence>
<dbReference type="SUPFAM" id="SSF48452">
    <property type="entry name" value="TPR-like"/>
    <property type="match status" value="1"/>
</dbReference>
<keyword evidence="4" id="KW-0472">Membrane</keyword>
<evidence type="ECO:0000256" key="3">
    <source>
        <dbReference type="ARBA" id="ARBA00022729"/>
    </source>
</evidence>
<evidence type="ECO:0000256" key="1">
    <source>
        <dbReference type="ARBA" id="ARBA00004442"/>
    </source>
</evidence>
<dbReference type="Proteomes" id="UP000616201">
    <property type="component" value="Unassembled WGS sequence"/>
</dbReference>
<reference evidence="8" key="1">
    <citation type="submission" date="2018-02" db="EMBL/GenBank/DDBJ databases">
        <authorList>
            <person name="Vasarhelyi B.M."/>
            <person name="Deshmukh S."/>
            <person name="Balint B."/>
            <person name="Kukolya J."/>
        </authorList>
    </citation>
    <scope>NUCLEOTIDE SEQUENCE</scope>
    <source>
        <strain evidence="8">KB22</strain>
    </source>
</reference>
<dbReference type="AlphaFoldDB" id="A0A928YRI3"/>
<evidence type="ECO:0000256" key="5">
    <source>
        <dbReference type="ARBA" id="ARBA00023237"/>
    </source>
</evidence>
<keyword evidence="3" id="KW-0732">Signal</keyword>
<comment type="caution">
    <text evidence="8">The sequence shown here is derived from an EMBL/GenBank/DDBJ whole genome shotgun (WGS) entry which is preliminary data.</text>
</comment>
<feature type="domain" description="SusD-like N-terminal" evidence="7">
    <location>
        <begin position="81"/>
        <end position="231"/>
    </location>
</feature>
<organism evidence="8 9">
    <name type="scientific">Sphingobacterium hungaricum</name>
    <dbReference type="NCBI Taxonomy" id="2082723"/>
    <lineage>
        <taxon>Bacteria</taxon>
        <taxon>Pseudomonadati</taxon>
        <taxon>Bacteroidota</taxon>
        <taxon>Sphingobacteriia</taxon>
        <taxon>Sphingobacteriales</taxon>
        <taxon>Sphingobacteriaceae</taxon>
        <taxon>Sphingobacterium</taxon>
    </lineage>
</organism>
<evidence type="ECO:0000259" key="7">
    <source>
        <dbReference type="Pfam" id="PF14322"/>
    </source>
</evidence>
<feature type="domain" description="RagB/SusD" evidence="6">
    <location>
        <begin position="292"/>
        <end position="560"/>
    </location>
</feature>
<dbReference type="InterPro" id="IPR012944">
    <property type="entry name" value="SusD_RagB_dom"/>
</dbReference>
<dbReference type="Pfam" id="PF14322">
    <property type="entry name" value="SusD-like_3"/>
    <property type="match status" value="1"/>
</dbReference>
<evidence type="ECO:0000259" key="6">
    <source>
        <dbReference type="Pfam" id="PF07980"/>
    </source>
</evidence>
<proteinExistence type="inferred from homology"/>
<keyword evidence="9" id="KW-1185">Reference proteome</keyword>
<dbReference type="RefSeq" id="WP_196937170.1">
    <property type="nucleotide sequence ID" value="NZ_MU158698.1"/>
</dbReference>
<dbReference type="Pfam" id="PF07980">
    <property type="entry name" value="SusD_RagB"/>
    <property type="match status" value="1"/>
</dbReference>
<dbReference type="EMBL" id="PRDK01000009">
    <property type="protein sequence ID" value="MBE8715331.1"/>
    <property type="molecule type" value="Genomic_DNA"/>
</dbReference>
<evidence type="ECO:0000256" key="2">
    <source>
        <dbReference type="ARBA" id="ARBA00006275"/>
    </source>
</evidence>
<dbReference type="PROSITE" id="PS51257">
    <property type="entry name" value="PROKAR_LIPOPROTEIN"/>
    <property type="match status" value="1"/>
</dbReference>
<dbReference type="Gene3D" id="1.25.40.390">
    <property type="match status" value="1"/>
</dbReference>
<protein>
    <submittedName>
        <fullName evidence="8">RagB/SusD family nutrient uptake outer membrane protein</fullName>
    </submittedName>
</protein>
<evidence type="ECO:0000313" key="8">
    <source>
        <dbReference type="EMBL" id="MBE8715331.1"/>
    </source>
</evidence>
<dbReference type="GO" id="GO:0009279">
    <property type="term" value="C:cell outer membrane"/>
    <property type="evidence" value="ECO:0007669"/>
    <property type="project" value="UniProtKB-SubCell"/>
</dbReference>
<comment type="subcellular location">
    <subcellularLocation>
        <location evidence="1">Cell outer membrane</location>
    </subcellularLocation>
</comment>